<dbReference type="GO" id="GO:0008137">
    <property type="term" value="F:NADH dehydrogenase (ubiquinone) activity"/>
    <property type="evidence" value="ECO:0007669"/>
    <property type="project" value="UniProtKB-EC"/>
</dbReference>
<feature type="transmembrane region" description="Helical" evidence="18">
    <location>
        <begin position="273"/>
        <end position="297"/>
    </location>
</feature>
<dbReference type="PRINTS" id="PR01436">
    <property type="entry name" value="NADHDHGNASE2"/>
</dbReference>
<organism evidence="20">
    <name type="scientific">Blepharicera acanthonota</name>
    <dbReference type="NCBI Taxonomy" id="549717"/>
    <lineage>
        <taxon>Eukaryota</taxon>
        <taxon>Metazoa</taxon>
        <taxon>Ecdysozoa</taxon>
        <taxon>Arthropoda</taxon>
        <taxon>Hexapoda</taxon>
        <taxon>Insecta</taxon>
        <taxon>Pterygota</taxon>
        <taxon>Neoptera</taxon>
        <taxon>Endopterygota</taxon>
        <taxon>Diptera</taxon>
        <taxon>Nematocera</taxon>
        <taxon>Blephariceroidea</taxon>
        <taxon>Blephariceridae</taxon>
        <taxon>Blepharicera</taxon>
    </lineage>
</organism>
<dbReference type="InterPro" id="IPR001750">
    <property type="entry name" value="ND/Mrp_TM"/>
</dbReference>
<feature type="transmembrane region" description="Helical" evidence="18">
    <location>
        <begin position="177"/>
        <end position="195"/>
    </location>
</feature>
<keyword evidence="11 18" id="KW-0249">Electron transport</keyword>
<evidence type="ECO:0000256" key="13">
    <source>
        <dbReference type="ARBA" id="ARBA00023027"/>
    </source>
</evidence>
<proteinExistence type="inferred from homology"/>
<dbReference type="InterPro" id="IPR003917">
    <property type="entry name" value="NADH_UbQ_OxRdtase_chain2"/>
</dbReference>
<evidence type="ECO:0000256" key="1">
    <source>
        <dbReference type="ARBA" id="ARBA00003257"/>
    </source>
</evidence>
<evidence type="ECO:0000256" key="16">
    <source>
        <dbReference type="ARBA" id="ARBA00023136"/>
    </source>
</evidence>
<evidence type="ECO:0000256" key="6">
    <source>
        <dbReference type="ARBA" id="ARBA00022448"/>
    </source>
</evidence>
<evidence type="ECO:0000256" key="17">
    <source>
        <dbReference type="ARBA" id="ARBA00049551"/>
    </source>
</evidence>
<protein>
    <recommendedName>
        <fullName evidence="5 18">NADH-ubiquinone oxidoreductase chain 2</fullName>
        <ecNumber evidence="4 18">7.1.1.2</ecNumber>
    </recommendedName>
</protein>
<dbReference type="AlphaFoldDB" id="V9I138"/>
<evidence type="ECO:0000256" key="11">
    <source>
        <dbReference type="ARBA" id="ARBA00022982"/>
    </source>
</evidence>
<dbReference type="InterPro" id="IPR050175">
    <property type="entry name" value="Complex_I_Subunit_2"/>
</dbReference>
<evidence type="ECO:0000256" key="2">
    <source>
        <dbReference type="ARBA" id="ARBA00004448"/>
    </source>
</evidence>
<evidence type="ECO:0000259" key="19">
    <source>
        <dbReference type="Pfam" id="PF00361"/>
    </source>
</evidence>
<keyword evidence="10 18" id="KW-1278">Translocase</keyword>
<accession>V9I138</accession>
<sequence length="343" mass="39684">MSFNPSKLLFFITLMSGSFITISSNSWLGAWMGLEINLLSFIPLMMDTNNLMSTEASLKYFLTQALASAILLFFILIFMINTNISSNFISMKFSWLSIIINSCLLLKSGAAPFHFWFPNVMEGLNWMNNLILLTFQKLAPLTLISYSLENQFIIYIIIISIIVGSIGGLNQTSLRKIMAYSSINHLGWILTAMILSESLWIFYFIMYCFLTFSIVSIFNLFKLYYLNQLFSMINHSTLIKFSLFTSLLSLGGLPPFLGFIPKWLVIQMLTKNNLIWLMVLMVSLTLITLYFYMRIFYSSALMNFNEMSWNFKIMNLKNFYFVLLLNFLTLSGLFLIFIVYSMI</sequence>
<keyword evidence="9 18" id="KW-0999">Mitochondrion inner membrane</keyword>
<keyword evidence="7 18" id="KW-0679">Respiratory chain</keyword>
<evidence type="ECO:0000256" key="4">
    <source>
        <dbReference type="ARBA" id="ARBA00012944"/>
    </source>
</evidence>
<dbReference type="EMBL" id="JF513216">
    <property type="protein sequence ID" value="AEE98128.1"/>
    <property type="molecule type" value="Genomic_DNA"/>
</dbReference>
<dbReference type="EC" id="7.1.1.2" evidence="4 18"/>
<keyword evidence="16 18" id="KW-0472">Membrane</keyword>
<evidence type="ECO:0000256" key="15">
    <source>
        <dbReference type="ARBA" id="ARBA00023128"/>
    </source>
</evidence>
<comment type="function">
    <text evidence="1">Core subunit of the mitochondrial membrane respiratory chain NADH dehydrogenase (Complex I) that is believed to belong to the minimal assembly required for catalysis. Complex I functions in the transfer of electrons from NADH to the respiratory chain. The immediate electron acceptor for the enzyme is believed to be ubiquinone.</text>
</comment>
<evidence type="ECO:0000256" key="3">
    <source>
        <dbReference type="ARBA" id="ARBA00007012"/>
    </source>
</evidence>
<feature type="transmembrane region" description="Helical" evidence="18">
    <location>
        <begin position="152"/>
        <end position="170"/>
    </location>
</feature>
<feature type="transmembrane region" description="Helical" evidence="18">
    <location>
        <begin position="318"/>
        <end position="340"/>
    </location>
</feature>
<evidence type="ECO:0000256" key="7">
    <source>
        <dbReference type="ARBA" id="ARBA00022660"/>
    </source>
</evidence>
<feature type="domain" description="NADH:quinone oxidoreductase/Mrp antiporter transmembrane" evidence="19">
    <location>
        <begin position="24"/>
        <end position="288"/>
    </location>
</feature>
<feature type="transmembrane region" description="Helical" evidence="18">
    <location>
        <begin position="241"/>
        <end position="261"/>
    </location>
</feature>
<keyword evidence="15 18" id="KW-0496">Mitochondrion</keyword>
<geneLocation type="mitochondrion" evidence="20"/>
<keyword evidence="14 18" id="KW-0830">Ubiquinone</keyword>
<name>V9I138_9DIPT</name>
<keyword evidence="12 18" id="KW-1133">Transmembrane helix</keyword>
<dbReference type="GO" id="GO:0005743">
    <property type="term" value="C:mitochondrial inner membrane"/>
    <property type="evidence" value="ECO:0007669"/>
    <property type="project" value="UniProtKB-SubCell"/>
</dbReference>
<dbReference type="GO" id="GO:0006120">
    <property type="term" value="P:mitochondrial electron transport, NADH to ubiquinone"/>
    <property type="evidence" value="ECO:0007669"/>
    <property type="project" value="InterPro"/>
</dbReference>
<feature type="transmembrane region" description="Helical" evidence="18">
    <location>
        <begin position="58"/>
        <end position="81"/>
    </location>
</feature>
<gene>
    <name evidence="20" type="primary">ND2</name>
</gene>
<comment type="function">
    <text evidence="18">Core subunit of the mitochondrial membrane respiratory chain NADH dehydrogenase (Complex I) which catalyzes electron transfer from NADH through the respiratory chain, using ubiquinone as an electron acceptor. Essential for the catalytic activity and assembly of complex I.</text>
</comment>
<evidence type="ECO:0000256" key="9">
    <source>
        <dbReference type="ARBA" id="ARBA00022792"/>
    </source>
</evidence>
<evidence type="ECO:0000313" key="20">
    <source>
        <dbReference type="EMBL" id="AEE98128.1"/>
    </source>
</evidence>
<comment type="subcellular location">
    <subcellularLocation>
        <location evidence="2 18">Mitochondrion inner membrane</location>
        <topology evidence="2 18">Multi-pass membrane protein</topology>
    </subcellularLocation>
</comment>
<feature type="transmembrane region" description="Helical" evidence="18">
    <location>
        <begin position="201"/>
        <end position="221"/>
    </location>
</feature>
<dbReference type="PANTHER" id="PTHR46552">
    <property type="entry name" value="NADH-UBIQUINONE OXIDOREDUCTASE CHAIN 2"/>
    <property type="match status" value="1"/>
</dbReference>
<keyword evidence="6" id="KW-0813">Transport</keyword>
<comment type="catalytic activity">
    <reaction evidence="17 18">
        <text>a ubiquinone + NADH + 5 H(+)(in) = a ubiquinol + NAD(+) + 4 H(+)(out)</text>
        <dbReference type="Rhea" id="RHEA:29091"/>
        <dbReference type="Rhea" id="RHEA-COMP:9565"/>
        <dbReference type="Rhea" id="RHEA-COMP:9566"/>
        <dbReference type="ChEBI" id="CHEBI:15378"/>
        <dbReference type="ChEBI" id="CHEBI:16389"/>
        <dbReference type="ChEBI" id="CHEBI:17976"/>
        <dbReference type="ChEBI" id="CHEBI:57540"/>
        <dbReference type="ChEBI" id="CHEBI:57945"/>
        <dbReference type="EC" id="7.1.1.2"/>
    </reaction>
</comment>
<evidence type="ECO:0000256" key="14">
    <source>
        <dbReference type="ARBA" id="ARBA00023075"/>
    </source>
</evidence>
<evidence type="ECO:0000256" key="12">
    <source>
        <dbReference type="ARBA" id="ARBA00022989"/>
    </source>
</evidence>
<keyword evidence="8 18" id="KW-0812">Transmembrane</keyword>
<keyword evidence="13 18" id="KW-0520">NAD</keyword>
<evidence type="ECO:0000256" key="8">
    <source>
        <dbReference type="ARBA" id="ARBA00022692"/>
    </source>
</evidence>
<feature type="transmembrane region" description="Helical" evidence="18">
    <location>
        <begin position="93"/>
        <end position="117"/>
    </location>
</feature>
<evidence type="ECO:0000256" key="18">
    <source>
        <dbReference type="RuleBase" id="RU003403"/>
    </source>
</evidence>
<evidence type="ECO:0000256" key="10">
    <source>
        <dbReference type="ARBA" id="ARBA00022967"/>
    </source>
</evidence>
<evidence type="ECO:0000256" key="5">
    <source>
        <dbReference type="ARBA" id="ARBA00021008"/>
    </source>
</evidence>
<dbReference type="PANTHER" id="PTHR46552:SF1">
    <property type="entry name" value="NADH-UBIQUINONE OXIDOREDUCTASE CHAIN 2"/>
    <property type="match status" value="1"/>
</dbReference>
<dbReference type="Pfam" id="PF00361">
    <property type="entry name" value="Proton_antipo_M"/>
    <property type="match status" value="1"/>
</dbReference>
<comment type="similarity">
    <text evidence="3 18">Belongs to the complex I subunit 2 family.</text>
</comment>
<reference evidence="20" key="1">
    <citation type="submission" date="2011-02" db="EMBL/GenBank/DDBJ databases">
        <title>Molecular Phylogenetics of Nearctic Blepharicera.</title>
        <authorList>
            <person name="Jacobson A.J."/>
            <person name="Moulton J.K."/>
        </authorList>
    </citation>
    <scope>NUCLEOTIDE SEQUENCE</scope>
</reference>